<dbReference type="InterPro" id="IPR016092">
    <property type="entry name" value="ATAP"/>
</dbReference>
<dbReference type="InterPro" id="IPR050322">
    <property type="entry name" value="Fe-S_cluster_asmbl/transfer"/>
</dbReference>
<feature type="domain" description="Core" evidence="2">
    <location>
        <begin position="2"/>
        <end position="105"/>
    </location>
</feature>
<evidence type="ECO:0000256" key="1">
    <source>
        <dbReference type="ARBA" id="ARBA00006718"/>
    </source>
</evidence>
<reference evidence="4" key="1">
    <citation type="journal article" date="2019" name="Int. J. Syst. Evol. Microbiol.">
        <title>The Global Catalogue of Microorganisms (GCM) 10K type strain sequencing project: providing services to taxonomists for standard genome sequencing and annotation.</title>
        <authorList>
            <consortium name="The Broad Institute Genomics Platform"/>
            <consortium name="The Broad Institute Genome Sequencing Center for Infectious Disease"/>
            <person name="Wu L."/>
            <person name="Ma J."/>
        </authorList>
    </citation>
    <scope>NUCLEOTIDE SEQUENCE [LARGE SCALE GENOMIC DNA]</scope>
    <source>
        <strain evidence="4">JCM 17250</strain>
    </source>
</reference>
<keyword evidence="4" id="KW-1185">Reference proteome</keyword>
<comment type="similarity">
    <text evidence="1">Belongs to the HesB/IscA family.</text>
</comment>
<dbReference type="InterPro" id="IPR035903">
    <property type="entry name" value="HesB-like_dom_sf"/>
</dbReference>
<protein>
    <submittedName>
        <fullName evidence="3">Iron-sulfur cluster assembly accessory protein</fullName>
    </submittedName>
</protein>
<accession>A0ABP7VIL3</accession>
<dbReference type="Gene3D" id="2.60.300.12">
    <property type="entry name" value="HesB-like domain"/>
    <property type="match status" value="1"/>
</dbReference>
<evidence type="ECO:0000259" key="2">
    <source>
        <dbReference type="Pfam" id="PF01521"/>
    </source>
</evidence>
<gene>
    <name evidence="3" type="ORF">GCM10022410_12620</name>
</gene>
<dbReference type="NCBIfam" id="TIGR00049">
    <property type="entry name" value="iron-sulfur cluster assembly accessory protein"/>
    <property type="match status" value="1"/>
</dbReference>
<dbReference type="InterPro" id="IPR000361">
    <property type="entry name" value="ATAP_core_dom"/>
</dbReference>
<dbReference type="EMBL" id="BAABDL010000067">
    <property type="protein sequence ID" value="GAA4068019.1"/>
    <property type="molecule type" value="Genomic_DNA"/>
</dbReference>
<proteinExistence type="inferred from homology"/>
<dbReference type="SUPFAM" id="SSF89360">
    <property type="entry name" value="HesB-like domain"/>
    <property type="match status" value="1"/>
</dbReference>
<dbReference type="Proteomes" id="UP001501734">
    <property type="component" value="Unassembled WGS sequence"/>
</dbReference>
<evidence type="ECO:0000313" key="4">
    <source>
        <dbReference type="Proteomes" id="UP001501734"/>
    </source>
</evidence>
<dbReference type="Pfam" id="PF01521">
    <property type="entry name" value="Fe-S_biosyn"/>
    <property type="match status" value="1"/>
</dbReference>
<evidence type="ECO:0000313" key="3">
    <source>
        <dbReference type="EMBL" id="GAA4068019.1"/>
    </source>
</evidence>
<sequence length="120" mass="13447">MMVLQITQQAKERMNEMLNYEENDRLRLRLGVNDEGCNGLSYSLRFDEAFDQRVDYLTDINTIPVTIKKADIAIVTGTTIDFKQNMMGGGFTVDNPNTVHSCGCDSASKAEDRESVPESC</sequence>
<name>A0ABP7VIL3_9BACI</name>
<dbReference type="PANTHER" id="PTHR10072:SF41">
    <property type="entry name" value="IRON-SULFUR CLUSTER ASSEMBLY 1 HOMOLOG, MITOCHONDRIAL"/>
    <property type="match status" value="1"/>
</dbReference>
<dbReference type="PANTHER" id="PTHR10072">
    <property type="entry name" value="IRON-SULFUR CLUSTER ASSEMBLY PROTEIN"/>
    <property type="match status" value="1"/>
</dbReference>
<organism evidence="3 4">
    <name type="scientific">Amphibacillus indicireducens</name>
    <dbReference type="NCBI Taxonomy" id="1076330"/>
    <lineage>
        <taxon>Bacteria</taxon>
        <taxon>Bacillati</taxon>
        <taxon>Bacillota</taxon>
        <taxon>Bacilli</taxon>
        <taxon>Bacillales</taxon>
        <taxon>Bacillaceae</taxon>
        <taxon>Amphibacillus</taxon>
    </lineage>
</organism>
<comment type="caution">
    <text evidence="3">The sequence shown here is derived from an EMBL/GenBank/DDBJ whole genome shotgun (WGS) entry which is preliminary data.</text>
</comment>